<evidence type="ECO:0000256" key="2">
    <source>
        <dbReference type="ARBA" id="ARBA00022630"/>
    </source>
</evidence>
<evidence type="ECO:0000313" key="7">
    <source>
        <dbReference type="Proteomes" id="UP000184226"/>
    </source>
</evidence>
<dbReference type="SUPFAM" id="SSF160996">
    <property type="entry name" value="HI0933 insert domain-like"/>
    <property type="match status" value="1"/>
</dbReference>
<dbReference type="STRING" id="658167.SAMN04488135_10289"/>
<evidence type="ECO:0000259" key="5">
    <source>
        <dbReference type="Pfam" id="PF22780"/>
    </source>
</evidence>
<evidence type="ECO:0008006" key="8">
    <source>
        <dbReference type="Google" id="ProtNLM"/>
    </source>
</evidence>
<accession>A0A1M5PXQ7</accession>
<evidence type="ECO:0000313" key="6">
    <source>
        <dbReference type="EMBL" id="SHH06460.1"/>
    </source>
</evidence>
<evidence type="ECO:0000256" key="3">
    <source>
        <dbReference type="ARBA" id="ARBA00022827"/>
    </source>
</evidence>
<comment type="cofactor">
    <cofactor evidence="1">
        <name>FAD</name>
        <dbReference type="ChEBI" id="CHEBI:57692"/>
    </cofactor>
</comment>
<reference evidence="6 7" key="1">
    <citation type="submission" date="2016-11" db="EMBL/GenBank/DDBJ databases">
        <authorList>
            <person name="Jaros S."/>
            <person name="Januszkiewicz K."/>
            <person name="Wedrychowicz H."/>
        </authorList>
    </citation>
    <scope>NUCLEOTIDE SEQUENCE [LARGE SCALE GENOMIC DNA]</scope>
    <source>
        <strain evidence="6 7">CGMCC 1.10190</strain>
    </source>
</reference>
<evidence type="ECO:0000256" key="1">
    <source>
        <dbReference type="ARBA" id="ARBA00001974"/>
    </source>
</evidence>
<keyword evidence="2" id="KW-0285">Flavoprotein</keyword>
<sequence length="435" mass="46037">MSSRFDVAVIGAGAAGMMAAAVAGQRGLRVVLVDHAARLAEKIRISGGGRCNFTNIGATPANFLSQNPHFCRSALAAYTPRDFIDLVEKHGIRWHEKHRGQLFCDESSESIIAMLKRECDEGGVAWRMPCSVHEIARDGDAFLLRTSQGNISARQLVMASGGMAIPQLGATDFALGIARQFGLKVVEPRPALVPLTFDAQAWQPFAALSGVALEVIVKNDAGSAAPAGAAATAAAAGAGSGKRRNPRAGAGRQQAEFLEDLLFTHRGLSGPAILQISSFWDPGEAIHVDLAPHQDLERDLLAAKSGSRQQLGTVLAGLWPKRLADRWLANIDGMGEDAGALRLADVPDKALRRLAGQIHCWTLLPDGTAGYKKAEVMRGGVDTRGLNQKTMEAATVPGLYFVGEAVDVTGWLGGYNFQWAWASGVACGRALSAAV</sequence>
<feature type="domain" description="RsdA/BaiN/AoA(So)-like Rossmann fold-like" evidence="4">
    <location>
        <begin position="6"/>
        <end position="429"/>
    </location>
</feature>
<dbReference type="InterPro" id="IPR055178">
    <property type="entry name" value="RsdA/BaiN/AoA(So)-like_dom"/>
</dbReference>
<evidence type="ECO:0000259" key="4">
    <source>
        <dbReference type="Pfam" id="PF03486"/>
    </source>
</evidence>
<organism evidence="6 7">
    <name type="scientific">Pollutimonas bauzanensis</name>
    <dbReference type="NCBI Taxonomy" id="658167"/>
    <lineage>
        <taxon>Bacteria</taxon>
        <taxon>Pseudomonadati</taxon>
        <taxon>Pseudomonadota</taxon>
        <taxon>Betaproteobacteria</taxon>
        <taxon>Burkholderiales</taxon>
        <taxon>Alcaligenaceae</taxon>
        <taxon>Pollutimonas</taxon>
    </lineage>
</organism>
<dbReference type="PANTHER" id="PTHR42887">
    <property type="entry name" value="OS12G0638800 PROTEIN"/>
    <property type="match status" value="1"/>
</dbReference>
<dbReference type="AlphaFoldDB" id="A0A1M5PXQ7"/>
<dbReference type="Gene3D" id="1.10.8.260">
    <property type="entry name" value="HI0933 insert domain-like"/>
    <property type="match status" value="1"/>
</dbReference>
<dbReference type="Gene3D" id="2.40.30.10">
    <property type="entry name" value="Translation factors"/>
    <property type="match status" value="1"/>
</dbReference>
<dbReference type="InterPro" id="IPR004792">
    <property type="entry name" value="BaiN-like"/>
</dbReference>
<gene>
    <name evidence="6" type="ORF">SAMN04488135_10289</name>
</gene>
<dbReference type="PANTHER" id="PTHR42887:SF2">
    <property type="entry name" value="OS12G0638800 PROTEIN"/>
    <property type="match status" value="1"/>
</dbReference>
<dbReference type="Pfam" id="PF03486">
    <property type="entry name" value="HI0933_like"/>
    <property type="match status" value="1"/>
</dbReference>
<dbReference type="NCBIfam" id="TIGR00275">
    <property type="entry name" value="aminoacetone oxidase family FAD-binding enzyme"/>
    <property type="match status" value="1"/>
</dbReference>
<dbReference type="Proteomes" id="UP000184226">
    <property type="component" value="Unassembled WGS sequence"/>
</dbReference>
<name>A0A1M5PXQ7_9BURK</name>
<dbReference type="InterPro" id="IPR036188">
    <property type="entry name" value="FAD/NAD-bd_sf"/>
</dbReference>
<dbReference type="InterPro" id="IPR023166">
    <property type="entry name" value="BaiN-like_dom_sf"/>
</dbReference>
<proteinExistence type="predicted"/>
<dbReference type="Gene3D" id="3.50.50.60">
    <property type="entry name" value="FAD/NAD(P)-binding domain"/>
    <property type="match status" value="1"/>
</dbReference>
<dbReference type="EMBL" id="FQXE01000002">
    <property type="protein sequence ID" value="SHH06460.1"/>
    <property type="molecule type" value="Genomic_DNA"/>
</dbReference>
<keyword evidence="3" id="KW-0274">FAD</keyword>
<dbReference type="Pfam" id="PF22780">
    <property type="entry name" value="HI0933_like_1st"/>
    <property type="match status" value="1"/>
</dbReference>
<protein>
    <recommendedName>
        <fullName evidence="8">Flavoprotein, HI0933 family</fullName>
    </recommendedName>
</protein>
<dbReference type="InterPro" id="IPR057661">
    <property type="entry name" value="RsdA/BaiN/AoA(So)_Rossmann"/>
</dbReference>
<dbReference type="PRINTS" id="PR00411">
    <property type="entry name" value="PNDRDTASEI"/>
</dbReference>
<feature type="domain" description="RsdA/BaiN/AoA(So)-like insert" evidence="5">
    <location>
        <begin position="251"/>
        <end position="376"/>
    </location>
</feature>
<dbReference type="SUPFAM" id="SSF51905">
    <property type="entry name" value="FAD/NAD(P)-binding domain"/>
    <property type="match status" value="1"/>
</dbReference>
<keyword evidence="7" id="KW-1185">Reference proteome</keyword>